<gene>
    <name evidence="1" type="ORF">MSUIS_05630</name>
</gene>
<dbReference type="AlphaFoldDB" id="F0V1X5"/>
<reference evidence="1 2" key="1">
    <citation type="journal article" date="2011" name="J. Bacteriol.">
        <title>Complete genome sequence of the hemotrophic Mycoplasma suis strain KI3806.</title>
        <authorList>
            <person name="Oehlerking J."/>
            <person name="Kube M."/>
            <person name="Felder K.M."/>
            <person name="Matter D."/>
            <person name="Wittenbrink M.M."/>
            <person name="Schwarzenbach S."/>
            <person name="Kramer M.M."/>
            <person name="Hoelzle K."/>
            <person name="Hoelzle L.E."/>
        </authorList>
    </citation>
    <scope>NUCLEOTIDE SEQUENCE [LARGE SCALE GENOMIC DNA]</scope>
    <source>
        <strain evidence="2">KI_3806</strain>
    </source>
</reference>
<evidence type="ECO:0000313" key="2">
    <source>
        <dbReference type="Proteomes" id="UP000008645"/>
    </source>
</evidence>
<sequence length="65" mass="7103">MLGVTTLGVGGTTTYLFRDSIFNGREVKTASKESSKKSIMGKSSSEERISEIEKQIVSLKDLVSF</sequence>
<evidence type="ECO:0000313" key="1">
    <source>
        <dbReference type="EMBL" id="CBZ40656.1"/>
    </source>
</evidence>
<proteinExistence type="predicted"/>
<dbReference type="KEGG" id="msk:MSUIS_05630"/>
<protein>
    <submittedName>
        <fullName evidence="1">Uncharacterized protein</fullName>
    </submittedName>
</protein>
<dbReference type="Proteomes" id="UP000008645">
    <property type="component" value="Chromosome"/>
</dbReference>
<organism evidence="1 2">
    <name type="scientific">Mycoplasma suis (strain KI_3806)</name>
    <dbReference type="NCBI Taxonomy" id="708248"/>
    <lineage>
        <taxon>Bacteria</taxon>
        <taxon>Bacillati</taxon>
        <taxon>Mycoplasmatota</taxon>
        <taxon>Mollicutes</taxon>
        <taxon>Mycoplasmataceae</taxon>
        <taxon>Mycoplasma</taxon>
    </lineage>
</organism>
<name>F0V1X5_MYCS3</name>
<dbReference type="HOGENOM" id="CLU_2845173_0_0_14"/>
<accession>F0V1X5</accession>
<dbReference type="EMBL" id="FQ790233">
    <property type="protein sequence ID" value="CBZ40656.1"/>
    <property type="molecule type" value="Genomic_DNA"/>
</dbReference>